<dbReference type="AlphaFoldDB" id="A0A9Q0JSD7"/>
<dbReference type="GO" id="GO:0050982">
    <property type="term" value="P:detection of mechanical stimulus"/>
    <property type="evidence" value="ECO:0007669"/>
    <property type="project" value="TreeGrafter"/>
</dbReference>
<dbReference type="EMBL" id="JAKUCV010000162">
    <property type="protein sequence ID" value="KAJ4851010.1"/>
    <property type="molecule type" value="Genomic_DNA"/>
</dbReference>
<dbReference type="GO" id="GO:0006820">
    <property type="term" value="P:monoatomic anion transport"/>
    <property type="evidence" value="ECO:0007669"/>
    <property type="project" value="TreeGrafter"/>
</dbReference>
<keyword evidence="4" id="KW-0812">Transmembrane</keyword>
<sequence length="609" mass="69027">MEAGPGLGEKKGTNHVVLQIPTYQEPSFTNHESKDHTIKPSYSFAQNSQSSSSPKDSNLELSELQNLRVKVQTPVSATSPSSFAEITRPIPSPHRPPKIPVTASISRRRSLTRSEFSKPKSRLVEPPYPNDAELKEEKTRLANSSPSRSKSPSVASPSHLRSTPATPKGNLKSAPVTPKTPLIGTPEHEDEDDDDEVYKTAILKVSEPRGKKWKVFCLTEFTLFVCIMGFLTASLTVHRLLHSMIWGLELWKWCVLVLVIFSGRLFSEWIINVLVFLIEMNYLLKKKVLYFVYGLRKSVQAFIWLGLVLLAWGLLFDGGVKRTRKTSKILNYVTRTLASFLIGAGIWLAKTFLVKLLASSFHVNRFFDRIQESIFHQYVLRTLSGPPVMEMGEKIGSSRTMPGQLSFRTTEKQNEEKKEEVIDIDKLKKMKHGKVSAWTMRGLINVISRTGLSTLSGTLDESDDEDSEQKDKEITSEWEAKAAAYKIFRNVAKPGSKYIDEDDLLRFMKRDEVENVIPLYIESKPQHWRPSHSMQVKEIENVNKMKMALYVNHTINFQNPGDRGSRRSDLVLELKRIFEDLGIKYHLLPQEVRLSNVGSAASFSPPPAR</sequence>
<feature type="transmembrane region" description="Helical" evidence="4">
    <location>
        <begin position="221"/>
        <end position="241"/>
    </location>
</feature>
<evidence type="ECO:0000256" key="3">
    <source>
        <dbReference type="SAM" id="MobiDB-lite"/>
    </source>
</evidence>
<evidence type="ECO:0000256" key="2">
    <source>
        <dbReference type="ARBA" id="ARBA00008017"/>
    </source>
</evidence>
<feature type="compositionally biased region" description="Low complexity" evidence="3">
    <location>
        <begin position="41"/>
        <end position="56"/>
    </location>
</feature>
<dbReference type="GO" id="GO:0005886">
    <property type="term" value="C:plasma membrane"/>
    <property type="evidence" value="ECO:0007669"/>
    <property type="project" value="TreeGrafter"/>
</dbReference>
<feature type="transmembrane region" description="Helical" evidence="4">
    <location>
        <begin position="298"/>
        <end position="316"/>
    </location>
</feature>
<proteinExistence type="inferred from homology"/>
<evidence type="ECO:0000313" key="5">
    <source>
        <dbReference type="EMBL" id="KAJ4851010.1"/>
    </source>
</evidence>
<dbReference type="Proteomes" id="UP001141552">
    <property type="component" value="Unassembled WGS sequence"/>
</dbReference>
<keyword evidence="6" id="KW-1185">Reference proteome</keyword>
<name>A0A9Q0JSD7_9ROSI</name>
<reference evidence="5" key="1">
    <citation type="submission" date="2022-02" db="EMBL/GenBank/DDBJ databases">
        <authorList>
            <person name="Henning P.M."/>
            <person name="McCubbin A.G."/>
            <person name="Shore J.S."/>
        </authorList>
    </citation>
    <scope>NUCLEOTIDE SEQUENCE</scope>
    <source>
        <strain evidence="5">F60SS</strain>
        <tissue evidence="5">Leaves</tissue>
    </source>
</reference>
<feature type="region of interest" description="Disordered" evidence="3">
    <location>
        <begin position="1"/>
        <end position="194"/>
    </location>
</feature>
<feature type="compositionally biased region" description="Low complexity" evidence="3">
    <location>
        <begin position="144"/>
        <end position="158"/>
    </location>
</feature>
<comment type="caution">
    <text evidence="5">The sequence shown here is derived from an EMBL/GenBank/DDBJ whole genome shotgun (WGS) entry which is preliminary data.</text>
</comment>
<accession>A0A9Q0JSD7</accession>
<dbReference type="OrthoDB" id="544685at2759"/>
<dbReference type="PANTHER" id="PTHR31618:SF7">
    <property type="entry name" value="MECHANOSENSITIVE ION CHANNEL PROTEIN"/>
    <property type="match status" value="1"/>
</dbReference>
<feature type="transmembrane region" description="Helical" evidence="4">
    <location>
        <begin position="337"/>
        <end position="358"/>
    </location>
</feature>
<reference evidence="5" key="2">
    <citation type="journal article" date="2023" name="Plants (Basel)">
        <title>Annotation of the Turnera subulata (Passifloraceae) Draft Genome Reveals the S-Locus Evolved after the Divergence of Turneroideae from Passifloroideae in a Stepwise Manner.</title>
        <authorList>
            <person name="Henning P.M."/>
            <person name="Roalson E.H."/>
            <person name="Mir W."/>
            <person name="McCubbin A.G."/>
            <person name="Shore J.S."/>
        </authorList>
    </citation>
    <scope>NUCLEOTIDE SEQUENCE</scope>
    <source>
        <strain evidence="5">F60SS</strain>
    </source>
</reference>
<evidence type="ECO:0000313" key="6">
    <source>
        <dbReference type="Proteomes" id="UP001141552"/>
    </source>
</evidence>
<keyword evidence="4" id="KW-1133">Transmembrane helix</keyword>
<dbReference type="InterPro" id="IPR016688">
    <property type="entry name" value="MscS-like_plants/fungi"/>
</dbReference>
<evidence type="ECO:0000256" key="1">
    <source>
        <dbReference type="ARBA" id="ARBA00004141"/>
    </source>
</evidence>
<dbReference type="PANTHER" id="PTHR31618">
    <property type="entry name" value="MECHANOSENSITIVE ION CHANNEL PROTEIN 5"/>
    <property type="match status" value="1"/>
</dbReference>
<gene>
    <name evidence="5" type="ORF">Tsubulata_050804</name>
</gene>
<evidence type="ECO:0008006" key="7">
    <source>
        <dbReference type="Google" id="ProtNLM"/>
    </source>
</evidence>
<feature type="compositionally biased region" description="Polar residues" evidence="3">
    <location>
        <begin position="73"/>
        <end position="84"/>
    </location>
</feature>
<protein>
    <recommendedName>
        <fullName evidence="7">Mechanosensitive ion channel protein</fullName>
    </recommendedName>
</protein>
<comment type="similarity">
    <text evidence="2">Belongs to the MscS (TC 1.A.23) family.</text>
</comment>
<evidence type="ECO:0000256" key="4">
    <source>
        <dbReference type="SAM" id="Phobius"/>
    </source>
</evidence>
<feature type="transmembrane region" description="Helical" evidence="4">
    <location>
        <begin position="253"/>
        <end position="278"/>
    </location>
</feature>
<dbReference type="GO" id="GO:0008381">
    <property type="term" value="F:mechanosensitive monoatomic ion channel activity"/>
    <property type="evidence" value="ECO:0007669"/>
    <property type="project" value="TreeGrafter"/>
</dbReference>
<feature type="compositionally biased region" description="Polar residues" evidence="3">
    <location>
        <begin position="21"/>
        <end position="30"/>
    </location>
</feature>
<comment type="subcellular location">
    <subcellularLocation>
        <location evidence="1">Membrane</location>
        <topology evidence="1">Multi-pass membrane protein</topology>
    </subcellularLocation>
</comment>
<keyword evidence="4" id="KW-0472">Membrane</keyword>
<organism evidence="5 6">
    <name type="scientific">Turnera subulata</name>
    <dbReference type="NCBI Taxonomy" id="218843"/>
    <lineage>
        <taxon>Eukaryota</taxon>
        <taxon>Viridiplantae</taxon>
        <taxon>Streptophyta</taxon>
        <taxon>Embryophyta</taxon>
        <taxon>Tracheophyta</taxon>
        <taxon>Spermatophyta</taxon>
        <taxon>Magnoliopsida</taxon>
        <taxon>eudicotyledons</taxon>
        <taxon>Gunneridae</taxon>
        <taxon>Pentapetalae</taxon>
        <taxon>rosids</taxon>
        <taxon>fabids</taxon>
        <taxon>Malpighiales</taxon>
        <taxon>Passifloraceae</taxon>
        <taxon>Turnera</taxon>
    </lineage>
</organism>